<dbReference type="AlphaFoldDB" id="A0A6A6HRD2"/>
<dbReference type="InterPro" id="IPR036514">
    <property type="entry name" value="SGNH_hydro_sf"/>
</dbReference>
<organism evidence="3 4">
    <name type="scientific">Viridothelium virens</name>
    <name type="common">Speckled blister lichen</name>
    <name type="synonym">Trypethelium virens</name>
    <dbReference type="NCBI Taxonomy" id="1048519"/>
    <lineage>
        <taxon>Eukaryota</taxon>
        <taxon>Fungi</taxon>
        <taxon>Dikarya</taxon>
        <taxon>Ascomycota</taxon>
        <taxon>Pezizomycotina</taxon>
        <taxon>Dothideomycetes</taxon>
        <taxon>Dothideomycetes incertae sedis</taxon>
        <taxon>Trypetheliales</taxon>
        <taxon>Trypetheliaceae</taxon>
        <taxon>Viridothelium</taxon>
    </lineage>
</organism>
<evidence type="ECO:0000313" key="3">
    <source>
        <dbReference type="EMBL" id="KAF2240093.1"/>
    </source>
</evidence>
<dbReference type="PANTHER" id="PTHR45648:SF22">
    <property type="entry name" value="GDSL LIPASE_ACYLHYDROLASE FAMILY PROTEIN (AFU_ORTHOLOGUE AFUA_4G14700)"/>
    <property type="match status" value="1"/>
</dbReference>
<dbReference type="OrthoDB" id="1600564at2759"/>
<sequence>MSTFTTLIVKALTFTSCASAAILPPAKSSAVEKRSPYRWNWVVAYGDELSDNGSGSYLADITGSPRDVYGFKTWTNGPVAITYLTQMLGTPMGWDYAIGGDNGGAGIGATINAKYTSMPPHIFSVQDQVQWYINNGSSDVSKTMQFIWVGQNDLSEHTDAFWIGDQKNADFAGNISTMIGAEVEKLVKAGAPAIFVANIYPKHKAPVTPQYLCTPPESPNQECIDNWGQIIQDANNAIENTLNGLDLTTEQKAKIIYYDVFSFMTGLMDPKTAAANGITAPMNEYCDGNKDSPLDQWNDCMNEGHANNYYWMSFTNPTTHVHKLIAADMKKAIDAHYAEP</sequence>
<dbReference type="Gene3D" id="3.40.50.1110">
    <property type="entry name" value="SGNH hydrolase"/>
    <property type="match status" value="1"/>
</dbReference>
<dbReference type="InterPro" id="IPR051058">
    <property type="entry name" value="GDSL_Est/Lipase"/>
</dbReference>
<feature type="chain" id="PRO_5025487418" description="Carbohydrate esterase family 16 protein" evidence="2">
    <location>
        <begin position="21"/>
        <end position="340"/>
    </location>
</feature>
<dbReference type="InterPro" id="IPR001087">
    <property type="entry name" value="GDSL"/>
</dbReference>
<feature type="signal peptide" evidence="2">
    <location>
        <begin position="1"/>
        <end position="20"/>
    </location>
</feature>
<accession>A0A6A6HRD2</accession>
<proteinExistence type="predicted"/>
<dbReference type="GO" id="GO:0016788">
    <property type="term" value="F:hydrolase activity, acting on ester bonds"/>
    <property type="evidence" value="ECO:0007669"/>
    <property type="project" value="InterPro"/>
</dbReference>
<evidence type="ECO:0000313" key="4">
    <source>
        <dbReference type="Proteomes" id="UP000800092"/>
    </source>
</evidence>
<dbReference type="Proteomes" id="UP000800092">
    <property type="component" value="Unassembled WGS sequence"/>
</dbReference>
<dbReference type="PANTHER" id="PTHR45648">
    <property type="entry name" value="GDSL LIPASE/ACYLHYDROLASE FAMILY PROTEIN (AFU_ORTHOLOGUE AFUA_4G14700)"/>
    <property type="match status" value="1"/>
</dbReference>
<evidence type="ECO:0000256" key="2">
    <source>
        <dbReference type="SAM" id="SignalP"/>
    </source>
</evidence>
<keyword evidence="4" id="KW-1185">Reference proteome</keyword>
<keyword evidence="1" id="KW-0378">Hydrolase</keyword>
<gene>
    <name evidence="3" type="ORF">EV356DRAFT_527930</name>
</gene>
<keyword evidence="2" id="KW-0732">Signal</keyword>
<evidence type="ECO:0008006" key="5">
    <source>
        <dbReference type="Google" id="ProtNLM"/>
    </source>
</evidence>
<protein>
    <recommendedName>
        <fullName evidence="5">Carbohydrate esterase family 16 protein</fullName>
    </recommendedName>
</protein>
<dbReference type="EMBL" id="ML991771">
    <property type="protein sequence ID" value="KAF2240093.1"/>
    <property type="molecule type" value="Genomic_DNA"/>
</dbReference>
<reference evidence="3" key="1">
    <citation type="journal article" date="2020" name="Stud. Mycol.">
        <title>101 Dothideomycetes genomes: a test case for predicting lifestyles and emergence of pathogens.</title>
        <authorList>
            <person name="Haridas S."/>
            <person name="Albert R."/>
            <person name="Binder M."/>
            <person name="Bloem J."/>
            <person name="Labutti K."/>
            <person name="Salamov A."/>
            <person name="Andreopoulos B."/>
            <person name="Baker S."/>
            <person name="Barry K."/>
            <person name="Bills G."/>
            <person name="Bluhm B."/>
            <person name="Cannon C."/>
            <person name="Castanera R."/>
            <person name="Culley D."/>
            <person name="Daum C."/>
            <person name="Ezra D."/>
            <person name="Gonzalez J."/>
            <person name="Henrissat B."/>
            <person name="Kuo A."/>
            <person name="Liang C."/>
            <person name="Lipzen A."/>
            <person name="Lutzoni F."/>
            <person name="Magnuson J."/>
            <person name="Mondo S."/>
            <person name="Nolan M."/>
            <person name="Ohm R."/>
            <person name="Pangilinan J."/>
            <person name="Park H.-J."/>
            <person name="Ramirez L."/>
            <person name="Alfaro M."/>
            <person name="Sun H."/>
            <person name="Tritt A."/>
            <person name="Yoshinaga Y."/>
            <person name="Zwiers L.-H."/>
            <person name="Turgeon B."/>
            <person name="Goodwin S."/>
            <person name="Spatafora J."/>
            <person name="Crous P."/>
            <person name="Grigoriev I."/>
        </authorList>
    </citation>
    <scope>NUCLEOTIDE SEQUENCE</scope>
    <source>
        <strain evidence="3">Tuck. ex Michener</strain>
    </source>
</reference>
<evidence type="ECO:0000256" key="1">
    <source>
        <dbReference type="ARBA" id="ARBA00022801"/>
    </source>
</evidence>
<name>A0A6A6HRD2_VIRVR</name>
<dbReference type="Pfam" id="PF00657">
    <property type="entry name" value="Lipase_GDSL"/>
    <property type="match status" value="1"/>
</dbReference>